<feature type="compositionally biased region" description="Acidic residues" evidence="8">
    <location>
        <begin position="7"/>
        <end position="24"/>
    </location>
</feature>
<dbReference type="GO" id="GO:0006281">
    <property type="term" value="P:DNA repair"/>
    <property type="evidence" value="ECO:0007669"/>
    <property type="project" value="UniProtKB-UniRule"/>
</dbReference>
<feature type="compositionally biased region" description="Basic and acidic residues" evidence="8">
    <location>
        <begin position="72"/>
        <end position="82"/>
    </location>
</feature>
<feature type="compositionally biased region" description="Basic and acidic residues" evidence="8">
    <location>
        <begin position="240"/>
        <end position="258"/>
    </location>
</feature>
<gene>
    <name evidence="11" type="ORF">B9Z65_2948</name>
</gene>
<comment type="function">
    <text evidence="7">Component of the SMC5-SMC6 complex, that promotes sister chromatid alignment after DNA damage and facilitates double-stranded DNA breaks (DSBs) repair via homologous recombination between sister chromatids.</text>
</comment>
<evidence type="ECO:0000256" key="1">
    <source>
        <dbReference type="ARBA" id="ARBA00004123"/>
    </source>
</evidence>
<feature type="region of interest" description="Disordered" evidence="8">
    <location>
        <begin position="230"/>
        <end position="265"/>
    </location>
</feature>
<dbReference type="Pfam" id="PF15412">
    <property type="entry name" value="Nse4-Nse3_bdg"/>
    <property type="match status" value="1"/>
</dbReference>
<comment type="caution">
    <text evidence="11">The sequence shown here is derived from an EMBL/GenBank/DDBJ whole genome shotgun (WGS) entry which is preliminary data.</text>
</comment>
<keyword evidence="6 7" id="KW-0539">Nucleus</keyword>
<dbReference type="Pfam" id="PF08743">
    <property type="entry name" value="Nse4_C"/>
    <property type="match status" value="1"/>
</dbReference>
<keyword evidence="5 7" id="KW-0234">DNA repair</keyword>
<evidence type="ECO:0000256" key="5">
    <source>
        <dbReference type="ARBA" id="ARBA00023204"/>
    </source>
</evidence>
<dbReference type="EMBL" id="NHZQ01000121">
    <property type="protein sequence ID" value="PSK51681.1"/>
    <property type="molecule type" value="Genomic_DNA"/>
</dbReference>
<evidence type="ECO:0000313" key="11">
    <source>
        <dbReference type="EMBL" id="PSK51681.1"/>
    </source>
</evidence>
<protein>
    <recommendedName>
        <fullName evidence="7">Non-structural maintenance of chromosomes element 4</fullName>
    </recommendedName>
</protein>
<feature type="domain" description="Nse4/EID protein Nse3/MAGE-binding" evidence="10">
    <location>
        <begin position="127"/>
        <end position="192"/>
    </location>
</feature>
<accession>A0A2P7ZTY6</accession>
<dbReference type="AlphaFoldDB" id="A0A2P7ZTY6"/>
<evidence type="ECO:0000256" key="4">
    <source>
        <dbReference type="ARBA" id="ARBA00023172"/>
    </source>
</evidence>
<comment type="similarity">
    <text evidence="2 7">Belongs to the NSE4 family.</text>
</comment>
<organism evidence="11 12">
    <name type="scientific">Elsinoe australis</name>
    <dbReference type="NCBI Taxonomy" id="40998"/>
    <lineage>
        <taxon>Eukaryota</taxon>
        <taxon>Fungi</taxon>
        <taxon>Dikarya</taxon>
        <taxon>Ascomycota</taxon>
        <taxon>Pezizomycotina</taxon>
        <taxon>Dothideomycetes</taxon>
        <taxon>Dothideomycetidae</taxon>
        <taxon>Myriangiales</taxon>
        <taxon>Elsinoaceae</taxon>
        <taxon>Elsinoe</taxon>
    </lineage>
</organism>
<sequence>MDGARDAEEDEGESEEEESEEEEPATPSADGDGVEDVTDAMQDGTTHITEPDEPPRTRTSKSVRFYDPNQDESERREVKRKSRALEREFIENRDQYMRNDDEGLTTTIQRANEIFRGVKQTADATTDSRLLVGVSDVAHRKSAQLALGDNATGIDVDEFVSKAISYMRRGAQEQNGATASQRRRQRDDDDDEDTDFLDWTYLGARACFPYNSRPAVPGFLLGPLSVQKRVRAPTQRRARQRDDQRAETRPEALQKQDLEGNNETSTVRHACARIKHRLTEHAKVGEERIYEEAGDRDLQPDDVNRLFRKHRMTDAGGPSLFDFVVNPRSFGQTVENLFYISFLIKEGEVGVQMDSDGLPALVVNEERPEAARERNSTKHQAVFGIDYATWKQLVQAYEIKESLIPHRDEGERAMGARGWYS</sequence>
<feature type="compositionally biased region" description="Basic residues" evidence="8">
    <location>
        <begin position="230"/>
        <end position="239"/>
    </location>
</feature>
<dbReference type="InterPro" id="IPR014854">
    <property type="entry name" value="Nse4_C"/>
</dbReference>
<dbReference type="InterPro" id="IPR029225">
    <property type="entry name" value="Nse4_Nse3-bd"/>
</dbReference>
<dbReference type="PANTHER" id="PTHR16140:SF0">
    <property type="entry name" value="NON-STRUCTURAL MAINTENANCE OF CHROMOSOMES ELEMENT 4"/>
    <property type="match status" value="1"/>
</dbReference>
<proteinExistence type="inferred from homology"/>
<feature type="region of interest" description="Disordered" evidence="8">
    <location>
        <begin position="1"/>
        <end position="82"/>
    </location>
</feature>
<dbReference type="GO" id="GO:0005634">
    <property type="term" value="C:nucleus"/>
    <property type="evidence" value="ECO:0007669"/>
    <property type="project" value="UniProtKB-SubCell"/>
</dbReference>
<evidence type="ECO:0000259" key="10">
    <source>
        <dbReference type="Pfam" id="PF15412"/>
    </source>
</evidence>
<dbReference type="InterPro" id="IPR027786">
    <property type="entry name" value="Nse4/EID"/>
</dbReference>
<reference evidence="11 12" key="1">
    <citation type="submission" date="2017-05" db="EMBL/GenBank/DDBJ databases">
        <title>Draft genome sequence of Elsinoe australis.</title>
        <authorList>
            <person name="Cheng Q."/>
        </authorList>
    </citation>
    <scope>NUCLEOTIDE SEQUENCE [LARGE SCALE GENOMIC DNA]</scope>
    <source>
        <strain evidence="11 12">NL1</strain>
    </source>
</reference>
<comment type="subunit">
    <text evidence="7">Component of the SMC5-SMC6 complex.</text>
</comment>
<evidence type="ECO:0000256" key="3">
    <source>
        <dbReference type="ARBA" id="ARBA00022763"/>
    </source>
</evidence>
<comment type="subcellular location">
    <subcellularLocation>
        <location evidence="1 7">Nucleus</location>
    </subcellularLocation>
</comment>
<keyword evidence="4 7" id="KW-0233">DNA recombination</keyword>
<evidence type="ECO:0000256" key="2">
    <source>
        <dbReference type="ARBA" id="ARBA00008997"/>
    </source>
</evidence>
<evidence type="ECO:0000259" key="9">
    <source>
        <dbReference type="Pfam" id="PF08743"/>
    </source>
</evidence>
<name>A0A2P7ZTY6_9PEZI</name>
<evidence type="ECO:0000256" key="6">
    <source>
        <dbReference type="ARBA" id="ARBA00023242"/>
    </source>
</evidence>
<evidence type="ECO:0000256" key="7">
    <source>
        <dbReference type="RuleBase" id="RU365071"/>
    </source>
</evidence>
<keyword evidence="12" id="KW-1185">Reference proteome</keyword>
<evidence type="ECO:0000256" key="8">
    <source>
        <dbReference type="SAM" id="MobiDB-lite"/>
    </source>
</evidence>
<keyword evidence="3 7" id="KW-0227">DNA damage</keyword>
<dbReference type="OrthoDB" id="361242at2759"/>
<dbReference type="STRING" id="40998.A0A2P7ZTY6"/>
<feature type="region of interest" description="Disordered" evidence="8">
    <location>
        <begin position="170"/>
        <end position="193"/>
    </location>
</feature>
<evidence type="ECO:0000313" key="12">
    <source>
        <dbReference type="Proteomes" id="UP000243723"/>
    </source>
</evidence>
<feature type="domain" description="Non-structural maintenance of chromosome element 4 C-terminal" evidence="9">
    <location>
        <begin position="319"/>
        <end position="404"/>
    </location>
</feature>
<dbReference type="GO" id="GO:0030915">
    <property type="term" value="C:Smc5-Smc6 complex"/>
    <property type="evidence" value="ECO:0007669"/>
    <property type="project" value="UniProtKB-UniRule"/>
</dbReference>
<dbReference type="Proteomes" id="UP000243723">
    <property type="component" value="Unassembled WGS sequence"/>
</dbReference>
<dbReference type="PANTHER" id="PTHR16140">
    <property type="entry name" value="NON-STRUCTURAL MAINTENANCE OF CHROMOSOMES ELEMENT 4"/>
    <property type="match status" value="1"/>
</dbReference>
<dbReference type="GO" id="GO:0006310">
    <property type="term" value="P:DNA recombination"/>
    <property type="evidence" value="ECO:0007669"/>
    <property type="project" value="UniProtKB-UniRule"/>
</dbReference>